<sequence length="273" mass="30188">MMQTEAIAQRLIDELQRHPRVVVAFSGGVDSAVVAAAAQRALGYKALAVMAISPSVPERQSELAAQVAAEIGIDLQTISTHETERPDYQRNDGQRCFYCKQTLYQTLATIADEHRDSVICSGTNADDLGDHRPGIQAGRDAAVQTPLADLGITKTMVRQLAKHWELSVWDLPAGPCLASRIAYGEPVTVDKLQRIDRAENWLRDEGFAELRVRLHPGQLARIEVPAARIADLVQPEFRQRMSRHFRSLGFQFITVDIEGLRSGNLNQLVSIGN</sequence>
<dbReference type="KEGG" id="ruv:EC9_16480"/>
<reference evidence="3 4" key="1">
    <citation type="submission" date="2019-02" db="EMBL/GenBank/DDBJ databases">
        <title>Deep-cultivation of Planctomycetes and their phenomic and genomic characterization uncovers novel biology.</title>
        <authorList>
            <person name="Wiegand S."/>
            <person name="Jogler M."/>
            <person name="Boedeker C."/>
            <person name="Pinto D."/>
            <person name="Vollmers J."/>
            <person name="Rivas-Marin E."/>
            <person name="Kohn T."/>
            <person name="Peeters S.H."/>
            <person name="Heuer A."/>
            <person name="Rast P."/>
            <person name="Oberbeckmann S."/>
            <person name="Bunk B."/>
            <person name="Jeske O."/>
            <person name="Meyerdierks A."/>
            <person name="Storesund J.E."/>
            <person name="Kallscheuer N."/>
            <person name="Luecker S."/>
            <person name="Lage O.M."/>
            <person name="Pohl T."/>
            <person name="Merkel B.J."/>
            <person name="Hornburger P."/>
            <person name="Mueller R.-W."/>
            <person name="Bruemmer F."/>
            <person name="Labrenz M."/>
            <person name="Spormann A.M."/>
            <person name="Op den Camp H."/>
            <person name="Overmann J."/>
            <person name="Amann R."/>
            <person name="Jetten M.S.M."/>
            <person name="Mascher T."/>
            <person name="Medema M.H."/>
            <person name="Devos D.P."/>
            <person name="Kaster A.-K."/>
            <person name="Ovreas L."/>
            <person name="Rohde M."/>
            <person name="Galperin M.Y."/>
            <person name="Jogler C."/>
        </authorList>
    </citation>
    <scope>NUCLEOTIDE SEQUENCE [LARGE SCALE GENOMIC DNA]</scope>
    <source>
        <strain evidence="3 4">EC9</strain>
    </source>
</reference>
<protein>
    <submittedName>
        <fullName evidence="3">tRNA-specific 2-thiouridylase MnmA</fullName>
    </submittedName>
</protein>
<keyword evidence="4" id="KW-1185">Reference proteome</keyword>
<dbReference type="SUPFAM" id="SSF52402">
    <property type="entry name" value="Adenine nucleotide alpha hydrolases-like"/>
    <property type="match status" value="1"/>
</dbReference>
<dbReference type="PANTHER" id="PTHR43169:SF2">
    <property type="entry name" value="NAD_GMP SYNTHASE DOMAIN-CONTAINING PROTEIN"/>
    <property type="match status" value="1"/>
</dbReference>
<dbReference type="NCBIfam" id="TIGR00268">
    <property type="entry name" value="ATP-dependent sacrificial sulfur transferase LarE"/>
    <property type="match status" value="1"/>
</dbReference>
<name>A0A517LXX9_9BACT</name>
<evidence type="ECO:0000256" key="1">
    <source>
        <dbReference type="PIRSR" id="PIRSR006661-1"/>
    </source>
</evidence>
<proteinExistence type="predicted"/>
<dbReference type="Pfam" id="PF02540">
    <property type="entry name" value="NAD_synthase"/>
    <property type="match status" value="1"/>
</dbReference>
<dbReference type="GO" id="GO:0016783">
    <property type="term" value="F:sulfurtransferase activity"/>
    <property type="evidence" value="ECO:0007669"/>
    <property type="project" value="InterPro"/>
</dbReference>
<dbReference type="EMBL" id="CP036261">
    <property type="protein sequence ID" value="QDS87470.1"/>
    <property type="molecule type" value="Genomic_DNA"/>
</dbReference>
<dbReference type="RefSeq" id="WP_246106013.1">
    <property type="nucleotide sequence ID" value="NZ_CP036261.1"/>
</dbReference>
<evidence type="ECO:0000313" key="4">
    <source>
        <dbReference type="Proteomes" id="UP000319557"/>
    </source>
</evidence>
<feature type="domain" description="NAD/GMP synthase" evidence="2">
    <location>
        <begin position="19"/>
        <end position="83"/>
    </location>
</feature>
<dbReference type="InterPro" id="IPR022310">
    <property type="entry name" value="NAD/GMP_synthase"/>
</dbReference>
<dbReference type="GO" id="GO:0006163">
    <property type="term" value="P:purine nucleotide metabolic process"/>
    <property type="evidence" value="ECO:0007669"/>
    <property type="project" value="UniProtKB-ARBA"/>
</dbReference>
<accession>A0A517LXX9</accession>
<dbReference type="InterPro" id="IPR014729">
    <property type="entry name" value="Rossmann-like_a/b/a_fold"/>
</dbReference>
<feature type="active site" description="Nucleophile and sulfur donor" evidence="1">
    <location>
        <position position="176"/>
    </location>
</feature>
<evidence type="ECO:0000313" key="3">
    <source>
        <dbReference type="EMBL" id="QDS87470.1"/>
    </source>
</evidence>
<dbReference type="InterPro" id="IPR052188">
    <property type="entry name" value="Ni-pincer_cofactor_biosynth"/>
</dbReference>
<dbReference type="PIRSF" id="PIRSF006661">
    <property type="entry name" value="PP-lp_UCP006661"/>
    <property type="match status" value="1"/>
</dbReference>
<dbReference type="PANTHER" id="PTHR43169">
    <property type="entry name" value="EXSB FAMILY PROTEIN"/>
    <property type="match status" value="1"/>
</dbReference>
<dbReference type="Gene3D" id="3.40.50.620">
    <property type="entry name" value="HUPs"/>
    <property type="match status" value="1"/>
</dbReference>
<organism evidence="3 4">
    <name type="scientific">Rosistilla ulvae</name>
    <dbReference type="NCBI Taxonomy" id="1930277"/>
    <lineage>
        <taxon>Bacteria</taxon>
        <taxon>Pseudomonadati</taxon>
        <taxon>Planctomycetota</taxon>
        <taxon>Planctomycetia</taxon>
        <taxon>Pirellulales</taxon>
        <taxon>Pirellulaceae</taxon>
        <taxon>Rosistilla</taxon>
    </lineage>
</organism>
<gene>
    <name evidence="3" type="ORF">EC9_16480</name>
</gene>
<evidence type="ECO:0000259" key="2">
    <source>
        <dbReference type="Pfam" id="PF02540"/>
    </source>
</evidence>
<dbReference type="AlphaFoldDB" id="A0A517LXX9"/>
<dbReference type="CDD" id="cd01990">
    <property type="entry name" value="LarE-like"/>
    <property type="match status" value="1"/>
</dbReference>
<dbReference type="Proteomes" id="UP000319557">
    <property type="component" value="Chromosome"/>
</dbReference>
<dbReference type="InterPro" id="IPR005232">
    <property type="entry name" value="LarE"/>
</dbReference>